<comment type="pathway">
    <text evidence="1">Phospholipid metabolism; phosphatidylcholine biosynthesis.</text>
</comment>
<comment type="catalytic activity">
    <reaction evidence="6">
        <text>N,N-dimethylethanolamine phosphate + S-adenosyl-L-methionine = phosphocholine + S-adenosyl-L-homocysteine + H(+)</text>
        <dbReference type="Rhea" id="RHEA:25325"/>
        <dbReference type="ChEBI" id="CHEBI:15378"/>
        <dbReference type="ChEBI" id="CHEBI:57856"/>
        <dbReference type="ChEBI" id="CHEBI:58641"/>
        <dbReference type="ChEBI" id="CHEBI:59789"/>
        <dbReference type="ChEBI" id="CHEBI:295975"/>
        <dbReference type="EC" id="2.1.1.103"/>
    </reaction>
    <physiologicalReaction direction="left-to-right" evidence="6">
        <dbReference type="Rhea" id="RHEA:25326"/>
    </physiologicalReaction>
</comment>
<name>A0AAW0SKE2_SCYPA</name>
<comment type="caution">
    <text evidence="11">The sequence shown here is derived from an EMBL/GenBank/DDBJ whole genome shotgun (WGS) entry which is preliminary data.</text>
</comment>
<feature type="domain" description="Methyltransferase" evidence="10">
    <location>
        <begin position="291"/>
        <end position="402"/>
    </location>
</feature>
<dbReference type="Pfam" id="PF13847">
    <property type="entry name" value="Methyltransf_31"/>
    <property type="match status" value="1"/>
</dbReference>
<evidence type="ECO:0000313" key="11">
    <source>
        <dbReference type="EMBL" id="KAK8375850.1"/>
    </source>
</evidence>
<organism evidence="11 12">
    <name type="scientific">Scylla paramamosain</name>
    <name type="common">Mud crab</name>
    <dbReference type="NCBI Taxonomy" id="85552"/>
    <lineage>
        <taxon>Eukaryota</taxon>
        <taxon>Metazoa</taxon>
        <taxon>Ecdysozoa</taxon>
        <taxon>Arthropoda</taxon>
        <taxon>Crustacea</taxon>
        <taxon>Multicrustacea</taxon>
        <taxon>Malacostraca</taxon>
        <taxon>Eumalacostraca</taxon>
        <taxon>Eucarida</taxon>
        <taxon>Decapoda</taxon>
        <taxon>Pleocyemata</taxon>
        <taxon>Brachyura</taxon>
        <taxon>Eubrachyura</taxon>
        <taxon>Portunoidea</taxon>
        <taxon>Portunidae</taxon>
        <taxon>Portuninae</taxon>
        <taxon>Scylla</taxon>
    </lineage>
</organism>
<dbReference type="CDD" id="cd02440">
    <property type="entry name" value="AdoMet_MTases"/>
    <property type="match status" value="2"/>
</dbReference>
<evidence type="ECO:0000259" key="9">
    <source>
        <dbReference type="Pfam" id="PF13649"/>
    </source>
</evidence>
<evidence type="ECO:0000256" key="2">
    <source>
        <dbReference type="ARBA" id="ARBA00005189"/>
    </source>
</evidence>
<proteinExistence type="predicted"/>
<dbReference type="SUPFAM" id="SSF53335">
    <property type="entry name" value="S-adenosyl-L-methionine-dependent methyltransferases"/>
    <property type="match status" value="2"/>
</dbReference>
<dbReference type="PANTHER" id="PTHR44307:SF2">
    <property type="entry name" value="PHOSPHOETHANOLAMINE METHYLTRANSFERASE ISOFORM X1"/>
    <property type="match status" value="1"/>
</dbReference>
<dbReference type="AlphaFoldDB" id="A0AAW0SKE2"/>
<evidence type="ECO:0000313" key="12">
    <source>
        <dbReference type="Proteomes" id="UP001487740"/>
    </source>
</evidence>
<dbReference type="Gene3D" id="3.40.50.150">
    <property type="entry name" value="Vaccinia Virus protein VP39"/>
    <property type="match status" value="2"/>
</dbReference>
<dbReference type="Proteomes" id="UP001487740">
    <property type="component" value="Unassembled WGS sequence"/>
</dbReference>
<reference evidence="11 12" key="1">
    <citation type="submission" date="2023-03" db="EMBL/GenBank/DDBJ databases">
        <title>High-quality genome of Scylla paramamosain provides insights in environmental adaptation.</title>
        <authorList>
            <person name="Zhang L."/>
        </authorList>
    </citation>
    <scope>NUCLEOTIDE SEQUENCE [LARGE SCALE GENOMIC DNA]</scope>
    <source>
        <strain evidence="11">LZ_2023a</strain>
        <tissue evidence="11">Muscle</tissue>
    </source>
</reference>
<accession>A0AAW0SKE2</accession>
<evidence type="ECO:0000259" key="10">
    <source>
        <dbReference type="Pfam" id="PF13847"/>
    </source>
</evidence>
<feature type="domain" description="Methyltransferase" evidence="9">
    <location>
        <begin position="74"/>
        <end position="167"/>
    </location>
</feature>
<keyword evidence="4" id="KW-0808">Transferase</keyword>
<evidence type="ECO:0000256" key="7">
    <source>
        <dbReference type="ARBA" id="ARBA00047622"/>
    </source>
</evidence>
<dbReference type="EC" id="2.1.1.103" evidence="5"/>
<gene>
    <name evidence="11" type="ORF">O3P69_008533</name>
</gene>
<evidence type="ECO:0000256" key="4">
    <source>
        <dbReference type="ARBA" id="ARBA00022679"/>
    </source>
</evidence>
<dbReference type="InterPro" id="IPR029063">
    <property type="entry name" value="SAM-dependent_MTases_sf"/>
</dbReference>
<dbReference type="GO" id="GO:0000234">
    <property type="term" value="F:phosphoethanolamine N-methyltransferase activity"/>
    <property type="evidence" value="ECO:0007669"/>
    <property type="project" value="UniProtKB-EC"/>
</dbReference>
<keyword evidence="3" id="KW-0489">Methyltransferase</keyword>
<protein>
    <recommendedName>
        <fullName evidence="5">phosphoethanolamine N-methyltransferase</fullName>
        <ecNumber evidence="5">2.1.1.103</ecNumber>
    </recommendedName>
</protein>
<dbReference type="InterPro" id="IPR025714">
    <property type="entry name" value="Methyltranfer_dom"/>
</dbReference>
<comment type="pathway">
    <text evidence="2">Lipid metabolism.</text>
</comment>
<evidence type="ECO:0000256" key="6">
    <source>
        <dbReference type="ARBA" id="ARBA00047619"/>
    </source>
</evidence>
<dbReference type="EMBL" id="JARAKH010000049">
    <property type="protein sequence ID" value="KAK8375850.1"/>
    <property type="molecule type" value="Genomic_DNA"/>
</dbReference>
<evidence type="ECO:0000256" key="5">
    <source>
        <dbReference type="ARBA" id="ARBA00035674"/>
    </source>
</evidence>
<dbReference type="InterPro" id="IPR041698">
    <property type="entry name" value="Methyltransf_25"/>
</dbReference>
<keyword evidence="12" id="KW-1185">Reference proteome</keyword>
<sequence length="505" mass="58151">MSGSIDGKKRNTFARFISNNKGESEEVRQKMKNYWQVYRPSLESMMLSDKAVYLHENDQNEIFSYLPSYQGKRVLELGAGIGRFTSKLATIAGHVTAVDFMEQYIEKNREENGHFKNVAFKCADVTKLDFPAGSFDLVFSNWLFMYLSDAETDGVFRKIIDWLTPNGHFFLRESCYHQSGNMARNNNPTLYRTPIDYCQMLHQISSANKAGYKIIRGKSILTYIQYHGNPNQMCFLARRVDGKELDQLGQYLESRDSVEFIRAKERICGHNWLSTGGEFTTRDFCAQLGLHPDQRVLDVGCGTGGSAVYLARQYGVHVHGVDLSSNMIHVAIERQSKLEHQVKKRLQFEISDILMVEYEAESYDVIYSRDSLLYIGDRDKLFKKFFRWLRPGGTLFITDFCTGAVPPSKDFLNFTSCHSLCPMETYEAELRSAGFTDVAARDLRWEANDVHQRELTAFTAAQEAFIADFDEDQYAAITDLWTNKIRWNRENQLTWCSFTAHREAN</sequence>
<dbReference type="GO" id="GO:0032259">
    <property type="term" value="P:methylation"/>
    <property type="evidence" value="ECO:0007669"/>
    <property type="project" value="UniProtKB-KW"/>
</dbReference>
<comment type="catalytic activity">
    <reaction evidence="8">
        <text>N-methylethanolamine phosphate + S-adenosyl-L-methionine = N,N-dimethylethanolamine phosphate + S-adenosyl-L-homocysteine + H(+)</text>
        <dbReference type="Rhea" id="RHEA:25321"/>
        <dbReference type="ChEBI" id="CHEBI:15378"/>
        <dbReference type="ChEBI" id="CHEBI:57781"/>
        <dbReference type="ChEBI" id="CHEBI:57856"/>
        <dbReference type="ChEBI" id="CHEBI:58641"/>
        <dbReference type="ChEBI" id="CHEBI:59789"/>
        <dbReference type="EC" id="2.1.1.103"/>
    </reaction>
    <physiologicalReaction direction="left-to-right" evidence="8">
        <dbReference type="Rhea" id="RHEA:25322"/>
    </physiologicalReaction>
</comment>
<comment type="catalytic activity">
    <reaction evidence="7">
        <text>phosphoethanolamine + S-adenosyl-L-methionine = N-methylethanolamine phosphate + S-adenosyl-L-homocysteine + H(+)</text>
        <dbReference type="Rhea" id="RHEA:20365"/>
        <dbReference type="ChEBI" id="CHEBI:15378"/>
        <dbReference type="ChEBI" id="CHEBI:57781"/>
        <dbReference type="ChEBI" id="CHEBI:57856"/>
        <dbReference type="ChEBI" id="CHEBI:58190"/>
        <dbReference type="ChEBI" id="CHEBI:59789"/>
        <dbReference type="EC" id="2.1.1.103"/>
    </reaction>
    <physiologicalReaction direction="left-to-right" evidence="7">
        <dbReference type="Rhea" id="RHEA:20366"/>
    </physiologicalReaction>
</comment>
<dbReference type="Pfam" id="PF13649">
    <property type="entry name" value="Methyltransf_25"/>
    <property type="match status" value="1"/>
</dbReference>
<evidence type="ECO:0000256" key="8">
    <source>
        <dbReference type="ARBA" id="ARBA00047841"/>
    </source>
</evidence>
<evidence type="ECO:0000256" key="3">
    <source>
        <dbReference type="ARBA" id="ARBA00022603"/>
    </source>
</evidence>
<evidence type="ECO:0000256" key="1">
    <source>
        <dbReference type="ARBA" id="ARBA00004969"/>
    </source>
</evidence>
<dbReference type="PANTHER" id="PTHR44307">
    <property type="entry name" value="PHOSPHOETHANOLAMINE METHYLTRANSFERASE"/>
    <property type="match status" value="1"/>
</dbReference>